<gene>
    <name evidence="1" type="primary">AVEN_118825_1</name>
    <name evidence="1" type="ORF">CDAR_371151</name>
</gene>
<comment type="caution">
    <text evidence="1">The sequence shown here is derived from an EMBL/GenBank/DDBJ whole genome shotgun (WGS) entry which is preliminary data.</text>
</comment>
<dbReference type="AlphaFoldDB" id="A0AAV4T4F4"/>
<keyword evidence="2" id="KW-1185">Reference proteome</keyword>
<sequence>MGTIFWEVGKTLTKYTWEKGECVTSPEFPIMYNCSLIIEFYPAGVGNLDFPLFRRIRTNTNGAMVIEGEEQLCHGERLARIFTFYDEYHDGESYANNAARQLGGIGSFHDLKIIHSLPELCYRLIYTVL</sequence>
<accession>A0AAV4T4F4</accession>
<dbReference type="EMBL" id="BPLQ01008821">
    <property type="protein sequence ID" value="GIY39590.1"/>
    <property type="molecule type" value="Genomic_DNA"/>
</dbReference>
<evidence type="ECO:0000313" key="2">
    <source>
        <dbReference type="Proteomes" id="UP001054837"/>
    </source>
</evidence>
<reference evidence="1 2" key="1">
    <citation type="submission" date="2021-06" db="EMBL/GenBank/DDBJ databases">
        <title>Caerostris darwini draft genome.</title>
        <authorList>
            <person name="Kono N."/>
            <person name="Arakawa K."/>
        </authorList>
    </citation>
    <scope>NUCLEOTIDE SEQUENCE [LARGE SCALE GENOMIC DNA]</scope>
</reference>
<proteinExistence type="predicted"/>
<name>A0AAV4T4F4_9ARAC</name>
<organism evidence="1 2">
    <name type="scientific">Caerostris darwini</name>
    <dbReference type="NCBI Taxonomy" id="1538125"/>
    <lineage>
        <taxon>Eukaryota</taxon>
        <taxon>Metazoa</taxon>
        <taxon>Ecdysozoa</taxon>
        <taxon>Arthropoda</taxon>
        <taxon>Chelicerata</taxon>
        <taxon>Arachnida</taxon>
        <taxon>Araneae</taxon>
        <taxon>Araneomorphae</taxon>
        <taxon>Entelegynae</taxon>
        <taxon>Araneoidea</taxon>
        <taxon>Araneidae</taxon>
        <taxon>Caerostris</taxon>
    </lineage>
</organism>
<dbReference type="Proteomes" id="UP001054837">
    <property type="component" value="Unassembled WGS sequence"/>
</dbReference>
<protein>
    <submittedName>
        <fullName evidence="1">Uncharacterized protein</fullName>
    </submittedName>
</protein>
<evidence type="ECO:0000313" key="1">
    <source>
        <dbReference type="EMBL" id="GIY39590.1"/>
    </source>
</evidence>